<gene>
    <name evidence="1" type="ORF">AVL57_15190</name>
</gene>
<evidence type="ECO:0008006" key="3">
    <source>
        <dbReference type="Google" id="ProtNLM"/>
    </source>
</evidence>
<evidence type="ECO:0000313" key="2">
    <source>
        <dbReference type="Proteomes" id="UP000056750"/>
    </source>
</evidence>
<name>A0ABN4LNY9_9ALTE</name>
<evidence type="ECO:0000313" key="1">
    <source>
        <dbReference type="EMBL" id="AMJ75188.1"/>
    </source>
</evidence>
<organism evidence="1 2">
    <name type="scientific">Alteromonas stellipolaris</name>
    <dbReference type="NCBI Taxonomy" id="233316"/>
    <lineage>
        <taxon>Bacteria</taxon>
        <taxon>Pseudomonadati</taxon>
        <taxon>Pseudomonadota</taxon>
        <taxon>Gammaproteobacteria</taxon>
        <taxon>Alteromonadales</taxon>
        <taxon>Alteromonadaceae</taxon>
        <taxon>Alteromonas/Salinimonas group</taxon>
        <taxon>Alteromonas</taxon>
    </lineage>
</organism>
<accession>A0ABN4LNY9</accession>
<protein>
    <recommendedName>
        <fullName evidence="3">Transposase</fullName>
    </recommendedName>
</protein>
<dbReference type="EMBL" id="CP013926">
    <property type="protein sequence ID" value="AMJ75188.1"/>
    <property type="molecule type" value="Genomic_DNA"/>
</dbReference>
<reference evidence="1 2" key="1">
    <citation type="submission" date="2015-12" db="EMBL/GenBank/DDBJ databases">
        <title>Intraspecies pangenome expansion in the marine bacterium Alteromonas.</title>
        <authorList>
            <person name="Lopez-Perez M."/>
            <person name="Rodriguez-Valera F."/>
        </authorList>
    </citation>
    <scope>NUCLEOTIDE SEQUENCE [LARGE SCALE GENOMIC DNA]</scope>
    <source>
        <strain evidence="1 2">LMG 21861</strain>
    </source>
</reference>
<dbReference type="Proteomes" id="UP000056750">
    <property type="component" value="Chromosome"/>
</dbReference>
<sequence length="92" mass="10736">MFSIFNSKAITASLLLILLGEFVFSDAKKQVFLNNEGYWRSLIIEFLADCGIEPVIYIHAFYPTKRKHFSARRIRYADNLAIQAYTLFLAYF</sequence>
<keyword evidence="2" id="KW-1185">Reference proteome</keyword>
<proteinExistence type="predicted"/>